<name>A0AAJ0G900_9PEZI</name>
<comment type="caution">
    <text evidence="3">The sequence shown here is derived from an EMBL/GenBank/DDBJ whole genome shotgun (WGS) entry which is preliminary data.</text>
</comment>
<dbReference type="InterPro" id="IPR053008">
    <property type="entry name" value="Phomopsin_biosynth_assoc"/>
</dbReference>
<keyword evidence="2" id="KW-1133">Transmembrane helix</keyword>
<sequence>MDSRQSSNDLTSEQWNDCQRGDTPLEKPVSERRTTHKGIIYFALIFFILAVATLSSRRWGFRSPATPRFHDCGHTPTEARRRGCHFDVLSFAWQTPECYDRETTEAFRTHSGTWRFFADVDGEDMRTEDEALTGEYLTTFVTAQFHWTHCTYMWRQLHRAYASKGFIDEHLDNWNHTLHCQAVLLSPPVQEKMLDVNTLGRVIYPRCRKIW</sequence>
<protein>
    <submittedName>
        <fullName evidence="3">Uncharacterized protein</fullName>
    </submittedName>
</protein>
<gene>
    <name evidence="3" type="ORF">LTR09_012781</name>
</gene>
<keyword evidence="2" id="KW-0812">Transmembrane</keyword>
<keyword evidence="2" id="KW-0472">Membrane</keyword>
<dbReference type="AlphaFoldDB" id="A0AAJ0G900"/>
<evidence type="ECO:0000313" key="4">
    <source>
        <dbReference type="Proteomes" id="UP001271007"/>
    </source>
</evidence>
<evidence type="ECO:0000313" key="3">
    <source>
        <dbReference type="EMBL" id="KAK3045660.1"/>
    </source>
</evidence>
<evidence type="ECO:0000256" key="1">
    <source>
        <dbReference type="SAM" id="MobiDB-lite"/>
    </source>
</evidence>
<dbReference type="Proteomes" id="UP001271007">
    <property type="component" value="Unassembled WGS sequence"/>
</dbReference>
<feature type="region of interest" description="Disordered" evidence="1">
    <location>
        <begin position="1"/>
        <end position="30"/>
    </location>
</feature>
<reference evidence="3" key="1">
    <citation type="submission" date="2023-04" db="EMBL/GenBank/DDBJ databases">
        <title>Black Yeasts Isolated from many extreme environments.</title>
        <authorList>
            <person name="Coleine C."/>
            <person name="Stajich J.E."/>
            <person name="Selbmann L."/>
        </authorList>
    </citation>
    <scope>NUCLEOTIDE SEQUENCE</scope>
    <source>
        <strain evidence="3">CCFEE 5312</strain>
    </source>
</reference>
<dbReference type="PANTHER" id="PTHR35896:SF3">
    <property type="entry name" value="MAJOR FACILITATOR SUPERFAMILY TRANSPORTER"/>
    <property type="match status" value="1"/>
</dbReference>
<feature type="compositionally biased region" description="Basic and acidic residues" evidence="1">
    <location>
        <begin position="19"/>
        <end position="30"/>
    </location>
</feature>
<organism evidence="3 4">
    <name type="scientific">Extremus antarcticus</name>
    <dbReference type="NCBI Taxonomy" id="702011"/>
    <lineage>
        <taxon>Eukaryota</taxon>
        <taxon>Fungi</taxon>
        <taxon>Dikarya</taxon>
        <taxon>Ascomycota</taxon>
        <taxon>Pezizomycotina</taxon>
        <taxon>Dothideomycetes</taxon>
        <taxon>Dothideomycetidae</taxon>
        <taxon>Mycosphaerellales</taxon>
        <taxon>Extremaceae</taxon>
        <taxon>Extremus</taxon>
    </lineage>
</organism>
<feature type="compositionally biased region" description="Polar residues" evidence="1">
    <location>
        <begin position="1"/>
        <end position="17"/>
    </location>
</feature>
<keyword evidence="4" id="KW-1185">Reference proteome</keyword>
<dbReference type="PANTHER" id="PTHR35896">
    <property type="entry name" value="IG-LIKE DOMAIN-CONTAINING PROTEIN"/>
    <property type="match status" value="1"/>
</dbReference>
<accession>A0AAJ0G900</accession>
<evidence type="ECO:0000256" key="2">
    <source>
        <dbReference type="SAM" id="Phobius"/>
    </source>
</evidence>
<feature type="transmembrane region" description="Helical" evidence="2">
    <location>
        <begin position="38"/>
        <end position="55"/>
    </location>
</feature>
<dbReference type="EMBL" id="JAWDJX010000176">
    <property type="protein sequence ID" value="KAK3045660.1"/>
    <property type="molecule type" value="Genomic_DNA"/>
</dbReference>
<proteinExistence type="predicted"/>